<evidence type="ECO:0000313" key="2">
    <source>
        <dbReference type="EMBL" id="MPM92702.1"/>
    </source>
</evidence>
<reference evidence="2" key="1">
    <citation type="submission" date="2019-08" db="EMBL/GenBank/DDBJ databases">
        <authorList>
            <person name="Kucharzyk K."/>
            <person name="Murdoch R.W."/>
            <person name="Higgins S."/>
            <person name="Loffler F."/>
        </authorList>
    </citation>
    <scope>NUCLEOTIDE SEQUENCE</scope>
</reference>
<dbReference type="EMBL" id="VSSQ01039608">
    <property type="protein sequence ID" value="MPM92702.1"/>
    <property type="molecule type" value="Genomic_DNA"/>
</dbReference>
<gene>
    <name evidence="2" type="ORF">SDC9_139837</name>
</gene>
<accession>A0A645DWJ7</accession>
<sequence length="262" mass="28576">MGVLLGVVLDGGRSAAVRIAFTQHRVHRRADALGIARLDVLFGIGLRVLRIVGDLVALALEFLDRFLQLAHRCRDVGQLDDVGFGRQRELAQFSQVVGNALFLGQQFRELAQNTGCHGNVAFGDFNTGIGRKTANNGQERRGGQTWGFVGQGVDDFRSHCLFQVAKQGAGCSPPSMKARYRKTGPNRGCMQLSAGLRNSLCNAISPYGIRSQDCRCFSSLIQDLPHYPATLIAQEILRRPSENGVDSRQTPPPGPSAIDQFQ</sequence>
<evidence type="ECO:0000256" key="1">
    <source>
        <dbReference type="SAM" id="MobiDB-lite"/>
    </source>
</evidence>
<name>A0A645DWJ7_9ZZZZ</name>
<protein>
    <submittedName>
        <fullName evidence="2">Uncharacterized protein</fullName>
    </submittedName>
</protein>
<comment type="caution">
    <text evidence="2">The sequence shown here is derived from an EMBL/GenBank/DDBJ whole genome shotgun (WGS) entry which is preliminary data.</text>
</comment>
<feature type="region of interest" description="Disordered" evidence="1">
    <location>
        <begin position="241"/>
        <end position="262"/>
    </location>
</feature>
<proteinExistence type="predicted"/>
<dbReference type="AlphaFoldDB" id="A0A645DWJ7"/>
<organism evidence="2">
    <name type="scientific">bioreactor metagenome</name>
    <dbReference type="NCBI Taxonomy" id="1076179"/>
    <lineage>
        <taxon>unclassified sequences</taxon>
        <taxon>metagenomes</taxon>
        <taxon>ecological metagenomes</taxon>
    </lineage>
</organism>